<dbReference type="InterPro" id="IPR003594">
    <property type="entry name" value="HATPase_dom"/>
</dbReference>
<reference evidence="7 8" key="1">
    <citation type="submission" date="2020-10" db="EMBL/GenBank/DDBJ databases">
        <title>Connecting structure to function with the recovery of over 1000 high-quality activated sludge metagenome-assembled genomes encoding full-length rRNA genes using long-read sequencing.</title>
        <authorList>
            <person name="Singleton C.M."/>
            <person name="Petriglieri F."/>
            <person name="Kristensen J.M."/>
            <person name="Kirkegaard R.H."/>
            <person name="Michaelsen T.Y."/>
            <person name="Andersen M.H."/>
            <person name="Karst S.M."/>
            <person name="Dueholm M.S."/>
            <person name="Nielsen P.H."/>
            <person name="Albertsen M."/>
        </authorList>
    </citation>
    <scope>NUCLEOTIDE SEQUENCE [LARGE SCALE GENOMIC DNA]</scope>
    <source>
        <strain evidence="7">EsbW_18-Q3-R4-48_BATAC.463</strain>
    </source>
</reference>
<protein>
    <submittedName>
        <fullName evidence="7">PAS domain S-box protein</fullName>
    </submittedName>
</protein>
<feature type="domain" description="Histidine kinase" evidence="4">
    <location>
        <begin position="457"/>
        <end position="544"/>
    </location>
</feature>
<dbReference type="InterPro" id="IPR001610">
    <property type="entry name" value="PAC"/>
</dbReference>
<organism evidence="7 8">
    <name type="scientific">Candidatus Dechloromonas phosphorivorans</name>
    <dbReference type="NCBI Taxonomy" id="2899244"/>
    <lineage>
        <taxon>Bacteria</taxon>
        <taxon>Pseudomonadati</taxon>
        <taxon>Pseudomonadota</taxon>
        <taxon>Betaproteobacteria</taxon>
        <taxon>Rhodocyclales</taxon>
        <taxon>Azonexaceae</taxon>
        <taxon>Dechloromonas</taxon>
    </lineage>
</organism>
<dbReference type="SUPFAM" id="SSF55785">
    <property type="entry name" value="PYP-like sensor domain (PAS domain)"/>
    <property type="match status" value="2"/>
</dbReference>
<dbReference type="Pfam" id="PF00989">
    <property type="entry name" value="PAS"/>
    <property type="match status" value="1"/>
</dbReference>
<evidence type="ECO:0000259" key="6">
    <source>
        <dbReference type="PROSITE" id="PS50113"/>
    </source>
</evidence>
<feature type="domain" description="PAC" evidence="6">
    <location>
        <begin position="150"/>
        <end position="201"/>
    </location>
</feature>
<dbReference type="InterPro" id="IPR005467">
    <property type="entry name" value="His_kinase_dom"/>
</dbReference>
<dbReference type="Pfam" id="PF13426">
    <property type="entry name" value="PAS_9"/>
    <property type="match status" value="1"/>
</dbReference>
<name>A0A935K461_9RHOO</name>
<accession>A0A935K461</accession>
<evidence type="ECO:0000259" key="5">
    <source>
        <dbReference type="PROSITE" id="PS50112"/>
    </source>
</evidence>
<evidence type="ECO:0000313" key="8">
    <source>
        <dbReference type="Proteomes" id="UP000739411"/>
    </source>
</evidence>
<dbReference type="EMBL" id="JADJMS010000019">
    <property type="protein sequence ID" value="MBK7415332.1"/>
    <property type="molecule type" value="Genomic_DNA"/>
</dbReference>
<dbReference type="Proteomes" id="UP000739411">
    <property type="component" value="Unassembled WGS sequence"/>
</dbReference>
<keyword evidence="3" id="KW-0902">Two-component regulatory system</keyword>
<proteinExistence type="predicted"/>
<dbReference type="PANTHER" id="PTHR24421">
    <property type="entry name" value="NITRATE/NITRITE SENSOR PROTEIN NARX-RELATED"/>
    <property type="match status" value="1"/>
</dbReference>
<dbReference type="PROSITE" id="PS50112">
    <property type="entry name" value="PAS"/>
    <property type="match status" value="2"/>
</dbReference>
<dbReference type="InterPro" id="IPR050482">
    <property type="entry name" value="Sensor_HK_TwoCompSys"/>
</dbReference>
<dbReference type="CDD" id="cd00130">
    <property type="entry name" value="PAS"/>
    <property type="match status" value="2"/>
</dbReference>
<dbReference type="Gene3D" id="3.30.450.20">
    <property type="entry name" value="PAS domain"/>
    <property type="match status" value="2"/>
</dbReference>
<feature type="domain" description="PAS" evidence="5">
    <location>
        <begin position="77"/>
        <end position="147"/>
    </location>
</feature>
<dbReference type="InterPro" id="IPR011712">
    <property type="entry name" value="Sig_transdc_His_kin_sub3_dim/P"/>
</dbReference>
<keyword evidence="2" id="KW-0418">Kinase</keyword>
<dbReference type="Gene3D" id="3.30.565.10">
    <property type="entry name" value="Histidine kinase-like ATPase, C-terminal domain"/>
    <property type="match status" value="1"/>
</dbReference>
<sequence length="548" mass="61572">MTSTLDLDDSMQHFSGQSLRRRAETIFREFSKKKPKALQNLTVDEVRHALHELSVQQIELELQTEELNRSKEALINSRARYFDLYNQAPVGYFTLNEIGQITDANLTVAALLGIEQDVLIGQPISRFMVEEDSDSYYLQRKQLIKSSEPDVCELRMVMNNGSHFWARLATSAVHIRDSTPVFRVTISDITEVKNANEALRMSEKDFRSIFENATTGMVAADKTGNMRYFNEAFRAMLGYESDTLCGMHFTEFSFGDDIPGEMLLFGEILNRQRNKYRLEKRFITCDGRILWVDVYVSSQCGNDGELVGFISVVSDITERKEFALALAESRQKLRTLASHQEQLLELERKHIAREVHDEFGQLLTALKMDVSLIRLRFSDNAALMEKTEDMRVLVERTIGVVRQVASNLRPAALDFGLVPALEWLCEDFSQRGATNCRLENGGLEIALIDTQSTAVFRVVQESLTNVARHAQASEVVISLQADHCLLKVVVADNGQGFDISAIGKSSGFGLFGMRERMLALDGTLSIVSTPDLGTTVTIELPLSKGEAP</sequence>
<dbReference type="GO" id="GO:0000155">
    <property type="term" value="F:phosphorelay sensor kinase activity"/>
    <property type="evidence" value="ECO:0007669"/>
    <property type="project" value="InterPro"/>
</dbReference>
<dbReference type="PROSITE" id="PS50109">
    <property type="entry name" value="HIS_KIN"/>
    <property type="match status" value="1"/>
</dbReference>
<dbReference type="GO" id="GO:0006355">
    <property type="term" value="P:regulation of DNA-templated transcription"/>
    <property type="evidence" value="ECO:0007669"/>
    <property type="project" value="InterPro"/>
</dbReference>
<dbReference type="PROSITE" id="PS50113">
    <property type="entry name" value="PAC"/>
    <property type="match status" value="2"/>
</dbReference>
<dbReference type="Pfam" id="PF07730">
    <property type="entry name" value="HisKA_3"/>
    <property type="match status" value="1"/>
</dbReference>
<dbReference type="CDD" id="cd16917">
    <property type="entry name" value="HATPase_UhpB-NarQ-NarX-like"/>
    <property type="match status" value="1"/>
</dbReference>
<evidence type="ECO:0000313" key="7">
    <source>
        <dbReference type="EMBL" id="MBK7415332.1"/>
    </source>
</evidence>
<dbReference type="GO" id="GO:0046983">
    <property type="term" value="F:protein dimerization activity"/>
    <property type="evidence" value="ECO:0007669"/>
    <property type="project" value="InterPro"/>
</dbReference>
<dbReference type="SMART" id="SM00086">
    <property type="entry name" value="PAC"/>
    <property type="match status" value="2"/>
</dbReference>
<dbReference type="GO" id="GO:0016020">
    <property type="term" value="C:membrane"/>
    <property type="evidence" value="ECO:0007669"/>
    <property type="project" value="InterPro"/>
</dbReference>
<keyword evidence="1" id="KW-0808">Transferase</keyword>
<feature type="domain" description="PAS" evidence="5">
    <location>
        <begin position="202"/>
        <end position="246"/>
    </location>
</feature>
<dbReference type="InterPro" id="IPR000014">
    <property type="entry name" value="PAS"/>
</dbReference>
<dbReference type="SMART" id="SM00387">
    <property type="entry name" value="HATPase_c"/>
    <property type="match status" value="1"/>
</dbReference>
<dbReference type="Gene3D" id="1.20.5.1930">
    <property type="match status" value="1"/>
</dbReference>
<dbReference type="InterPro" id="IPR000700">
    <property type="entry name" value="PAS-assoc_C"/>
</dbReference>
<dbReference type="InterPro" id="IPR035965">
    <property type="entry name" value="PAS-like_dom_sf"/>
</dbReference>
<dbReference type="SMART" id="SM00091">
    <property type="entry name" value="PAS"/>
    <property type="match status" value="2"/>
</dbReference>
<dbReference type="InterPro" id="IPR036890">
    <property type="entry name" value="HATPase_C_sf"/>
</dbReference>
<dbReference type="InterPro" id="IPR013767">
    <property type="entry name" value="PAS_fold"/>
</dbReference>
<feature type="domain" description="PAC" evidence="6">
    <location>
        <begin position="276"/>
        <end position="328"/>
    </location>
</feature>
<dbReference type="Pfam" id="PF02518">
    <property type="entry name" value="HATPase_c"/>
    <property type="match status" value="1"/>
</dbReference>
<dbReference type="PANTHER" id="PTHR24421:SF59">
    <property type="entry name" value="OXYGEN SENSOR HISTIDINE KINASE NREB"/>
    <property type="match status" value="1"/>
</dbReference>
<dbReference type="AlphaFoldDB" id="A0A935K461"/>
<evidence type="ECO:0000259" key="4">
    <source>
        <dbReference type="PROSITE" id="PS50109"/>
    </source>
</evidence>
<dbReference type="SUPFAM" id="SSF55874">
    <property type="entry name" value="ATPase domain of HSP90 chaperone/DNA topoisomerase II/histidine kinase"/>
    <property type="match status" value="1"/>
</dbReference>
<evidence type="ECO:0000256" key="3">
    <source>
        <dbReference type="ARBA" id="ARBA00023012"/>
    </source>
</evidence>
<dbReference type="NCBIfam" id="TIGR00229">
    <property type="entry name" value="sensory_box"/>
    <property type="match status" value="2"/>
</dbReference>
<comment type="caution">
    <text evidence="7">The sequence shown here is derived from an EMBL/GenBank/DDBJ whole genome shotgun (WGS) entry which is preliminary data.</text>
</comment>
<evidence type="ECO:0000256" key="1">
    <source>
        <dbReference type="ARBA" id="ARBA00022679"/>
    </source>
</evidence>
<evidence type="ECO:0000256" key="2">
    <source>
        <dbReference type="ARBA" id="ARBA00022777"/>
    </source>
</evidence>
<gene>
    <name evidence="7" type="ORF">IPJ38_09735</name>
</gene>